<reference evidence="1 2" key="1">
    <citation type="journal article" date="2019" name="Sci. Rep.">
        <title>Orb-weaving spider Araneus ventricosus genome elucidates the spidroin gene catalogue.</title>
        <authorList>
            <person name="Kono N."/>
            <person name="Nakamura H."/>
            <person name="Ohtoshi R."/>
            <person name="Moran D.A.P."/>
            <person name="Shinohara A."/>
            <person name="Yoshida Y."/>
            <person name="Fujiwara M."/>
            <person name="Mori M."/>
            <person name="Tomita M."/>
            <person name="Arakawa K."/>
        </authorList>
    </citation>
    <scope>NUCLEOTIDE SEQUENCE [LARGE SCALE GENOMIC DNA]</scope>
</reference>
<dbReference type="Proteomes" id="UP000499080">
    <property type="component" value="Unassembled WGS sequence"/>
</dbReference>
<protein>
    <submittedName>
        <fullName evidence="1">Uncharacterized protein</fullName>
    </submittedName>
</protein>
<dbReference type="EMBL" id="BGPR01000436">
    <property type="protein sequence ID" value="GBM20113.1"/>
    <property type="molecule type" value="Genomic_DNA"/>
</dbReference>
<evidence type="ECO:0000313" key="2">
    <source>
        <dbReference type="Proteomes" id="UP000499080"/>
    </source>
</evidence>
<dbReference type="AlphaFoldDB" id="A0A4Y2DTD1"/>
<gene>
    <name evidence="1" type="ORF">AVEN_268428_1</name>
</gene>
<proteinExistence type="predicted"/>
<name>A0A4Y2DTD1_ARAVE</name>
<accession>A0A4Y2DTD1</accession>
<sequence>MTKMTPALASLFQISASSHREDAWLLCMIYHATGPIHGGSSVKSGFEPGTLQHRDLATRPKRPMLHYERRRYKGHFGMHLFMTPETTPKLPFFSGGRAFDSRRISGRSPMQLGLEPATLRSRSRDCFYATATLVLEDADHKMH</sequence>
<comment type="caution">
    <text evidence="1">The sequence shown here is derived from an EMBL/GenBank/DDBJ whole genome shotgun (WGS) entry which is preliminary data.</text>
</comment>
<keyword evidence="2" id="KW-1185">Reference proteome</keyword>
<organism evidence="1 2">
    <name type="scientific">Araneus ventricosus</name>
    <name type="common">Orbweaver spider</name>
    <name type="synonym">Epeira ventricosa</name>
    <dbReference type="NCBI Taxonomy" id="182803"/>
    <lineage>
        <taxon>Eukaryota</taxon>
        <taxon>Metazoa</taxon>
        <taxon>Ecdysozoa</taxon>
        <taxon>Arthropoda</taxon>
        <taxon>Chelicerata</taxon>
        <taxon>Arachnida</taxon>
        <taxon>Araneae</taxon>
        <taxon>Araneomorphae</taxon>
        <taxon>Entelegynae</taxon>
        <taxon>Araneoidea</taxon>
        <taxon>Araneidae</taxon>
        <taxon>Araneus</taxon>
    </lineage>
</organism>
<evidence type="ECO:0000313" key="1">
    <source>
        <dbReference type="EMBL" id="GBM20113.1"/>
    </source>
</evidence>